<dbReference type="Proteomes" id="UP001157418">
    <property type="component" value="Unassembled WGS sequence"/>
</dbReference>
<name>A0AAU9PUK8_9ASTR</name>
<keyword evidence="3" id="KW-1185">Reference proteome</keyword>
<reference evidence="2 3" key="1">
    <citation type="submission" date="2022-01" db="EMBL/GenBank/DDBJ databases">
        <authorList>
            <person name="Xiong W."/>
            <person name="Schranz E."/>
        </authorList>
    </citation>
    <scope>NUCLEOTIDE SEQUENCE [LARGE SCALE GENOMIC DNA]</scope>
</reference>
<dbReference type="EMBL" id="CAKMRJ010005745">
    <property type="protein sequence ID" value="CAH1453753.1"/>
    <property type="molecule type" value="Genomic_DNA"/>
</dbReference>
<accession>A0AAU9PUK8</accession>
<evidence type="ECO:0000313" key="3">
    <source>
        <dbReference type="Proteomes" id="UP001157418"/>
    </source>
</evidence>
<feature type="region of interest" description="Disordered" evidence="1">
    <location>
        <begin position="15"/>
        <end position="68"/>
    </location>
</feature>
<proteinExistence type="predicted"/>
<evidence type="ECO:0000256" key="1">
    <source>
        <dbReference type="SAM" id="MobiDB-lite"/>
    </source>
</evidence>
<sequence>MDSVIPDILTKSIGLTPLSSESTHNKPLPVPPNSSSKGASGADPLGDHKHGFRPSDSTDTSGIPPLSSPKKMYSISSFPKAPLVSLEAIVRPTPIQSDSLVISTKLIPSGSDAMVHLCRGHLAKLMFLQWLFNSFAPPTSDPPASTAALVVTPVVSISTEAPSDLANVINLDSLIPDMDVTYVNSAGPLPGSSSSELLPPPKNG</sequence>
<protein>
    <submittedName>
        <fullName evidence="2">Uncharacterized protein</fullName>
    </submittedName>
</protein>
<comment type="caution">
    <text evidence="2">The sequence shown here is derived from an EMBL/GenBank/DDBJ whole genome shotgun (WGS) entry which is preliminary data.</text>
</comment>
<gene>
    <name evidence="2" type="ORF">LVIROSA_LOCUS38979</name>
</gene>
<evidence type="ECO:0000313" key="2">
    <source>
        <dbReference type="EMBL" id="CAH1453753.1"/>
    </source>
</evidence>
<organism evidence="2 3">
    <name type="scientific">Lactuca virosa</name>
    <dbReference type="NCBI Taxonomy" id="75947"/>
    <lineage>
        <taxon>Eukaryota</taxon>
        <taxon>Viridiplantae</taxon>
        <taxon>Streptophyta</taxon>
        <taxon>Embryophyta</taxon>
        <taxon>Tracheophyta</taxon>
        <taxon>Spermatophyta</taxon>
        <taxon>Magnoliopsida</taxon>
        <taxon>eudicotyledons</taxon>
        <taxon>Gunneridae</taxon>
        <taxon>Pentapetalae</taxon>
        <taxon>asterids</taxon>
        <taxon>campanulids</taxon>
        <taxon>Asterales</taxon>
        <taxon>Asteraceae</taxon>
        <taxon>Cichorioideae</taxon>
        <taxon>Cichorieae</taxon>
        <taxon>Lactucinae</taxon>
        <taxon>Lactuca</taxon>
    </lineage>
</organism>
<dbReference type="AlphaFoldDB" id="A0AAU9PUK8"/>